<protein>
    <submittedName>
        <fullName evidence="3">2Fe-2S iron-sulfur cluster binding domain-containing protein</fullName>
    </submittedName>
</protein>
<evidence type="ECO:0000259" key="2">
    <source>
        <dbReference type="Pfam" id="PF00111"/>
    </source>
</evidence>
<dbReference type="GO" id="GO:0051536">
    <property type="term" value="F:iron-sulfur cluster binding"/>
    <property type="evidence" value="ECO:0007669"/>
    <property type="project" value="InterPro"/>
</dbReference>
<dbReference type="Pfam" id="PF00111">
    <property type="entry name" value="Fer2"/>
    <property type="match status" value="1"/>
</dbReference>
<dbReference type="EMBL" id="DWUW01000059">
    <property type="protein sequence ID" value="HJD30710.1"/>
    <property type="molecule type" value="Genomic_DNA"/>
</dbReference>
<feature type="compositionally biased region" description="Basic and acidic residues" evidence="1">
    <location>
        <begin position="111"/>
        <end position="125"/>
    </location>
</feature>
<accession>A0A9D2QYG0</accession>
<evidence type="ECO:0000313" key="3">
    <source>
        <dbReference type="EMBL" id="HJD30710.1"/>
    </source>
</evidence>
<feature type="region of interest" description="Disordered" evidence="1">
    <location>
        <begin position="111"/>
        <end position="130"/>
    </location>
</feature>
<comment type="caution">
    <text evidence="3">The sequence shown here is derived from an EMBL/GenBank/DDBJ whole genome shotgun (WGS) entry which is preliminary data.</text>
</comment>
<feature type="domain" description="2Fe-2S ferredoxin-type" evidence="2">
    <location>
        <begin position="13"/>
        <end position="85"/>
    </location>
</feature>
<evidence type="ECO:0000313" key="4">
    <source>
        <dbReference type="Proteomes" id="UP000823851"/>
    </source>
</evidence>
<dbReference type="AlphaFoldDB" id="A0A9D2QYG0"/>
<organism evidence="3 4">
    <name type="scientific">Candidatus Eisenbergiella stercorigallinarum</name>
    <dbReference type="NCBI Taxonomy" id="2838557"/>
    <lineage>
        <taxon>Bacteria</taxon>
        <taxon>Bacillati</taxon>
        <taxon>Bacillota</taxon>
        <taxon>Clostridia</taxon>
        <taxon>Lachnospirales</taxon>
        <taxon>Lachnospiraceae</taxon>
        <taxon>Eisenbergiella</taxon>
    </lineage>
</organism>
<name>A0A9D2QYG0_9FIRM</name>
<dbReference type="InterPro" id="IPR012675">
    <property type="entry name" value="Beta-grasp_dom_sf"/>
</dbReference>
<evidence type="ECO:0000256" key="1">
    <source>
        <dbReference type="SAM" id="MobiDB-lite"/>
    </source>
</evidence>
<dbReference type="InterPro" id="IPR036010">
    <property type="entry name" value="2Fe-2S_ferredoxin-like_sf"/>
</dbReference>
<dbReference type="Proteomes" id="UP000823851">
    <property type="component" value="Unassembled WGS sequence"/>
</dbReference>
<proteinExistence type="predicted"/>
<dbReference type="SUPFAM" id="SSF54292">
    <property type="entry name" value="2Fe-2S ferredoxin-like"/>
    <property type="match status" value="1"/>
</dbReference>
<reference evidence="3" key="2">
    <citation type="submission" date="2021-04" db="EMBL/GenBank/DDBJ databases">
        <authorList>
            <person name="Gilroy R."/>
        </authorList>
    </citation>
    <scope>NUCLEOTIDE SEQUENCE</scope>
    <source>
        <strain evidence="3">ChiHjej8B7-25341</strain>
    </source>
</reference>
<sequence>MERAEMETAQIRINGRSRLVNRGECLGDILRGPGGLDMPCAGEGRCGKCRVWVQGEVSVPDEAELRLLSEEERREGIRLACRVRVLGPCQIRLPERKNAEVLLDSFLLDGTEKPGKGDAQKKGKEQPSQPLFRHYGAAVDVG</sequence>
<reference evidence="3" key="1">
    <citation type="journal article" date="2021" name="PeerJ">
        <title>Extensive microbial diversity within the chicken gut microbiome revealed by metagenomics and culture.</title>
        <authorList>
            <person name="Gilroy R."/>
            <person name="Ravi A."/>
            <person name="Getino M."/>
            <person name="Pursley I."/>
            <person name="Horton D.L."/>
            <person name="Alikhan N.F."/>
            <person name="Baker D."/>
            <person name="Gharbi K."/>
            <person name="Hall N."/>
            <person name="Watson M."/>
            <person name="Adriaenssens E.M."/>
            <person name="Foster-Nyarko E."/>
            <person name="Jarju S."/>
            <person name="Secka A."/>
            <person name="Antonio M."/>
            <person name="Oren A."/>
            <person name="Chaudhuri R.R."/>
            <person name="La Ragione R."/>
            <person name="Hildebrand F."/>
            <person name="Pallen M.J."/>
        </authorList>
    </citation>
    <scope>NUCLEOTIDE SEQUENCE</scope>
    <source>
        <strain evidence="3">ChiHjej8B7-25341</strain>
    </source>
</reference>
<feature type="non-terminal residue" evidence="3">
    <location>
        <position position="142"/>
    </location>
</feature>
<gene>
    <name evidence="3" type="ORF">H9912_02090</name>
</gene>
<dbReference type="InterPro" id="IPR001041">
    <property type="entry name" value="2Fe-2S_ferredoxin-type"/>
</dbReference>
<dbReference type="Gene3D" id="3.10.20.30">
    <property type="match status" value="1"/>
</dbReference>
<dbReference type="CDD" id="cd00207">
    <property type="entry name" value="fer2"/>
    <property type="match status" value="1"/>
</dbReference>